<organism evidence="1 2">
    <name type="scientific">Pseudomonas libanensis</name>
    <dbReference type="NCBI Taxonomy" id="75588"/>
    <lineage>
        <taxon>Bacteria</taxon>
        <taxon>Pseudomonadati</taxon>
        <taxon>Pseudomonadota</taxon>
        <taxon>Gammaproteobacteria</taxon>
        <taxon>Pseudomonadales</taxon>
        <taxon>Pseudomonadaceae</taxon>
        <taxon>Pseudomonas</taxon>
    </lineage>
</organism>
<accession>A0A0R2YFF2</accession>
<comment type="caution">
    <text evidence="1">The sequence shown here is derived from an EMBL/GenBank/DDBJ whole genome shotgun (WGS) entry which is preliminary data.</text>
</comment>
<proteinExistence type="predicted"/>
<dbReference type="EMBL" id="JYLH01000011">
    <property type="protein sequence ID" value="KRP43902.1"/>
    <property type="molecule type" value="Genomic_DNA"/>
</dbReference>
<reference evidence="1 2" key="1">
    <citation type="submission" date="2015-02" db="EMBL/GenBank/DDBJ databases">
        <title>Pseudomonas helleri sp. nov. and Pseudomonas weihenstephanensis sp. nov., isolated from raw cows milk.</title>
        <authorList>
            <person name="von Neubeck M."/>
            <person name="Huptas C."/>
            <person name="Wenning M."/>
            <person name="Scherer S."/>
        </authorList>
    </citation>
    <scope>NUCLEOTIDE SEQUENCE [LARGE SCALE GENOMIC DNA]</scope>
    <source>
        <strain evidence="1 2">DSM 17149</strain>
    </source>
</reference>
<evidence type="ECO:0000313" key="1">
    <source>
        <dbReference type="EMBL" id="KRP43902.1"/>
    </source>
</evidence>
<dbReference type="Proteomes" id="UP000051446">
    <property type="component" value="Unassembled WGS sequence"/>
</dbReference>
<evidence type="ECO:0000313" key="2">
    <source>
        <dbReference type="Proteomes" id="UP000051446"/>
    </source>
</evidence>
<dbReference type="PATRIC" id="fig|75588.4.peg.371"/>
<gene>
    <name evidence="1" type="ORF">TU73_18095</name>
</gene>
<protein>
    <submittedName>
        <fullName evidence="1">Uncharacterized protein</fullName>
    </submittedName>
</protein>
<name>A0A0R2YFF2_9PSED</name>
<dbReference type="RefSeq" id="WP_057013361.1">
    <property type="nucleotide sequence ID" value="NZ_JYLH01000011.1"/>
</dbReference>
<sequence length="125" mass="14630">MYPKKAVTEQIKELHQRQGTHIGFFWYRDAEQYEHFLSIYEDRDTMHDTYALWHKSAMRAVKQYEKQGFITHRVYSTPEELAQWCRVNSMPLNGKSRSSFANEKLKAAAAKSPKSLRHSIGLAGH</sequence>
<dbReference type="AlphaFoldDB" id="A0A0R2YFF2"/>